<evidence type="ECO:0000313" key="1">
    <source>
        <dbReference type="EMBL" id="KAF2266218.1"/>
    </source>
</evidence>
<dbReference type="AlphaFoldDB" id="A0A9P4N5J9"/>
<protein>
    <submittedName>
        <fullName evidence="1">Uncharacterized protein</fullName>
    </submittedName>
</protein>
<sequence>MCPKHTVQRWITGDGKNKRSAACTHWTKKLVSSGSLQLLPRASLEAGVRAVLEPSAEARDIPAKSTRPASIFSSTAMLSTGVETFQRHRDPALERPGREGCQATSVQRAEHDTWVAGGSHGGDFAVPLRSLHSHGHGHQRAASWPCTAIHHHIHHLGDRPPQPSQSYHDGTEASCGLQVPSGEAAARVAACCRPSSRLPPHSVNARSRMCTRQFEIDERASAGLHPPGSVPDTHAPQTHPARRLSIYVSHGAAASVCLPALLVYPCGEVRMRRGLITIDSNCQAKHRLHASFSSSERLPASRRWGITVASSLPPLLGISSSWVPAVARF</sequence>
<organism evidence="1 2">
    <name type="scientific">Lojkania enalia</name>
    <dbReference type="NCBI Taxonomy" id="147567"/>
    <lineage>
        <taxon>Eukaryota</taxon>
        <taxon>Fungi</taxon>
        <taxon>Dikarya</taxon>
        <taxon>Ascomycota</taxon>
        <taxon>Pezizomycotina</taxon>
        <taxon>Dothideomycetes</taxon>
        <taxon>Pleosporomycetidae</taxon>
        <taxon>Pleosporales</taxon>
        <taxon>Pleosporales incertae sedis</taxon>
        <taxon>Lojkania</taxon>
    </lineage>
</organism>
<dbReference type="Proteomes" id="UP000800093">
    <property type="component" value="Unassembled WGS sequence"/>
</dbReference>
<gene>
    <name evidence="1" type="ORF">CC78DRAFT_597612</name>
</gene>
<comment type="caution">
    <text evidence="1">The sequence shown here is derived from an EMBL/GenBank/DDBJ whole genome shotgun (WGS) entry which is preliminary data.</text>
</comment>
<keyword evidence="2" id="KW-1185">Reference proteome</keyword>
<name>A0A9P4N5J9_9PLEO</name>
<evidence type="ECO:0000313" key="2">
    <source>
        <dbReference type="Proteomes" id="UP000800093"/>
    </source>
</evidence>
<reference evidence="2" key="1">
    <citation type="journal article" date="2020" name="Stud. Mycol.">
        <title>101 Dothideomycetes genomes: A test case for predicting lifestyles and emergence of pathogens.</title>
        <authorList>
            <person name="Haridas S."/>
            <person name="Albert R."/>
            <person name="Binder M."/>
            <person name="Bloem J."/>
            <person name="LaButti K."/>
            <person name="Salamov A."/>
            <person name="Andreopoulos B."/>
            <person name="Baker S."/>
            <person name="Barry K."/>
            <person name="Bills G."/>
            <person name="Bluhm B."/>
            <person name="Cannon C."/>
            <person name="Castanera R."/>
            <person name="Culley D."/>
            <person name="Daum C."/>
            <person name="Ezra D."/>
            <person name="Gonzalez J."/>
            <person name="Henrissat B."/>
            <person name="Kuo A."/>
            <person name="Liang C."/>
            <person name="Lipzen A."/>
            <person name="Lutzoni F."/>
            <person name="Magnuson J."/>
            <person name="Mondo S."/>
            <person name="Nolan M."/>
            <person name="Ohm R."/>
            <person name="Pangilinan J."/>
            <person name="Park H.-J."/>
            <person name="Ramirez L."/>
            <person name="Alfaro M."/>
            <person name="Sun H."/>
            <person name="Tritt A."/>
            <person name="Yoshinaga Y."/>
            <person name="Zwiers L.-H."/>
            <person name="Turgeon B."/>
            <person name="Goodwin S."/>
            <person name="Spatafora J."/>
            <person name="Crous P."/>
            <person name="Grigoriev I."/>
        </authorList>
    </citation>
    <scope>NUCLEOTIDE SEQUENCE [LARGE SCALE GENOMIC DNA]</scope>
    <source>
        <strain evidence="2">CBS 304.66</strain>
    </source>
</reference>
<accession>A0A9P4N5J9</accession>
<dbReference type="EMBL" id="ML986600">
    <property type="protein sequence ID" value="KAF2266218.1"/>
    <property type="molecule type" value="Genomic_DNA"/>
</dbReference>
<proteinExistence type="predicted"/>